<feature type="compositionally biased region" description="Low complexity" evidence="8">
    <location>
        <begin position="51"/>
        <end position="67"/>
    </location>
</feature>
<proteinExistence type="inferred from homology"/>
<dbReference type="Proteomes" id="UP000035425">
    <property type="component" value="Unassembled WGS sequence"/>
</dbReference>
<feature type="transmembrane region" description="Helical" evidence="9">
    <location>
        <begin position="309"/>
        <end position="331"/>
    </location>
</feature>
<evidence type="ECO:0000256" key="5">
    <source>
        <dbReference type="ARBA" id="ARBA00022692"/>
    </source>
</evidence>
<evidence type="ECO:0000256" key="6">
    <source>
        <dbReference type="ARBA" id="ARBA00022989"/>
    </source>
</evidence>
<reference evidence="10 11" key="1">
    <citation type="submission" date="2014-12" db="EMBL/GenBank/DDBJ databases">
        <title>Frankia sp. BMG5.1 draft genome.</title>
        <authorList>
            <person name="Gtari M."/>
            <person name="Ghodhbane-Gtari F."/>
            <person name="Nouioui I."/>
            <person name="Ktari A."/>
            <person name="Hezbri K."/>
            <person name="Mimouni W."/>
            <person name="Sbissi I."/>
            <person name="Ayari A."/>
            <person name="Yamanaka T."/>
            <person name="Normand P."/>
            <person name="Tisa L.S."/>
            <person name="Boudabous A."/>
        </authorList>
    </citation>
    <scope>NUCLEOTIDE SEQUENCE [LARGE SCALE GENOMIC DNA]</scope>
    <source>
        <strain evidence="10 11">BMG5.1</strain>
    </source>
</reference>
<evidence type="ECO:0000256" key="4">
    <source>
        <dbReference type="ARBA" id="ARBA00022475"/>
    </source>
</evidence>
<keyword evidence="6 9" id="KW-1133">Transmembrane helix</keyword>
<accession>A0ABR5F477</accession>
<evidence type="ECO:0000313" key="10">
    <source>
        <dbReference type="EMBL" id="KLL11530.1"/>
    </source>
</evidence>
<feature type="compositionally biased region" description="Low complexity" evidence="8">
    <location>
        <begin position="1"/>
        <end position="32"/>
    </location>
</feature>
<evidence type="ECO:0000256" key="2">
    <source>
        <dbReference type="ARBA" id="ARBA00009773"/>
    </source>
</evidence>
<evidence type="ECO:0000256" key="7">
    <source>
        <dbReference type="ARBA" id="ARBA00023136"/>
    </source>
</evidence>
<keyword evidence="5 9" id="KW-0812">Transmembrane</keyword>
<dbReference type="InterPro" id="IPR002549">
    <property type="entry name" value="AI-2E-like"/>
</dbReference>
<sequence length="413" mass="42186">MNSPSPDAVPSDAAAQSSTVPAGAAADVAAPGPVVPPSGPPAPAAGPGTPPRTDAPAAGTAASAGTGDPHVPVSLRVAAGWSWRLLVIGVAIYILMIVIGRVRVVVIPVIAGLLVSALIYPTAMRLRRHGVPKLVSSFVTVFGFLILVAGAGVGVGFNAANEFPSLSDQVSQGVEQVRDYLRDGPLHLSQSQLDDLTNDITRTLANNRGRLVSGVLSGATVAAEVLTGILLTLFATFFFVHDGDRIWDWIVTRFPPGTEERVRGAGKEAWATVTGYIRGTMFVALVDAIGITIGLLVVGVPLVAPLALLTFLGGFIPIVGATVAGVAAILVTLVSNGLVPALVILGVVLAVQQIEGHLLQPLVMRRAVRLHPLAIVVSLSAGGVLAGIPGAVAAVPFVAVVNRVASYLARSGK</sequence>
<comment type="caution">
    <text evidence="10">The sequence shown here is derived from an EMBL/GenBank/DDBJ whole genome shotgun (WGS) entry which is preliminary data.</text>
</comment>
<dbReference type="RefSeq" id="WP_047222896.1">
    <property type="nucleotide sequence ID" value="NZ_JWIO01000014.1"/>
</dbReference>
<dbReference type="PANTHER" id="PTHR21716">
    <property type="entry name" value="TRANSMEMBRANE PROTEIN"/>
    <property type="match status" value="1"/>
</dbReference>
<dbReference type="PANTHER" id="PTHR21716:SF53">
    <property type="entry name" value="PERMEASE PERM-RELATED"/>
    <property type="match status" value="1"/>
</dbReference>
<comment type="similarity">
    <text evidence="2">Belongs to the autoinducer-2 exporter (AI-2E) (TC 2.A.86) family.</text>
</comment>
<keyword evidence="11" id="KW-1185">Reference proteome</keyword>
<feature type="transmembrane region" description="Helical" evidence="9">
    <location>
        <begin position="282"/>
        <end position="303"/>
    </location>
</feature>
<feature type="transmembrane region" description="Helical" evidence="9">
    <location>
        <begin position="338"/>
        <end position="354"/>
    </location>
</feature>
<gene>
    <name evidence="10" type="ORF">FrCorBMG51_10795</name>
</gene>
<feature type="transmembrane region" description="Helical" evidence="9">
    <location>
        <begin position="215"/>
        <end position="240"/>
    </location>
</feature>
<dbReference type="EMBL" id="JWIO01000014">
    <property type="protein sequence ID" value="KLL11530.1"/>
    <property type="molecule type" value="Genomic_DNA"/>
</dbReference>
<evidence type="ECO:0000313" key="11">
    <source>
        <dbReference type="Proteomes" id="UP000035425"/>
    </source>
</evidence>
<feature type="compositionally biased region" description="Pro residues" evidence="8">
    <location>
        <begin position="33"/>
        <end position="50"/>
    </location>
</feature>
<protein>
    <submittedName>
        <fullName evidence="10">Permease</fullName>
    </submittedName>
</protein>
<evidence type="ECO:0000256" key="8">
    <source>
        <dbReference type="SAM" id="MobiDB-lite"/>
    </source>
</evidence>
<keyword evidence="4" id="KW-1003">Cell membrane</keyword>
<comment type="subcellular location">
    <subcellularLocation>
        <location evidence="1">Cell membrane</location>
        <topology evidence="1">Multi-pass membrane protein</topology>
    </subcellularLocation>
</comment>
<keyword evidence="3" id="KW-0813">Transport</keyword>
<feature type="transmembrane region" description="Helical" evidence="9">
    <location>
        <begin position="105"/>
        <end position="123"/>
    </location>
</feature>
<feature type="transmembrane region" description="Helical" evidence="9">
    <location>
        <begin position="135"/>
        <end position="157"/>
    </location>
</feature>
<name>A0ABR5F477_9ACTN</name>
<dbReference type="Pfam" id="PF01594">
    <property type="entry name" value="AI-2E_transport"/>
    <property type="match status" value="1"/>
</dbReference>
<evidence type="ECO:0000256" key="1">
    <source>
        <dbReference type="ARBA" id="ARBA00004651"/>
    </source>
</evidence>
<organism evidence="10 11">
    <name type="scientific">Protofrankia coriariae</name>
    <dbReference type="NCBI Taxonomy" id="1562887"/>
    <lineage>
        <taxon>Bacteria</taxon>
        <taxon>Bacillati</taxon>
        <taxon>Actinomycetota</taxon>
        <taxon>Actinomycetes</taxon>
        <taxon>Frankiales</taxon>
        <taxon>Frankiaceae</taxon>
        <taxon>Protofrankia</taxon>
    </lineage>
</organism>
<keyword evidence="7 9" id="KW-0472">Membrane</keyword>
<feature type="transmembrane region" description="Helical" evidence="9">
    <location>
        <begin position="374"/>
        <end position="401"/>
    </location>
</feature>
<feature type="transmembrane region" description="Helical" evidence="9">
    <location>
        <begin position="81"/>
        <end position="99"/>
    </location>
</feature>
<feature type="region of interest" description="Disordered" evidence="8">
    <location>
        <begin position="1"/>
        <end position="67"/>
    </location>
</feature>
<evidence type="ECO:0000256" key="9">
    <source>
        <dbReference type="SAM" id="Phobius"/>
    </source>
</evidence>
<evidence type="ECO:0000256" key="3">
    <source>
        <dbReference type="ARBA" id="ARBA00022448"/>
    </source>
</evidence>